<dbReference type="Proteomes" id="UP000011744">
    <property type="component" value="Unassembled WGS sequence"/>
</dbReference>
<dbReference type="RefSeq" id="WP_008618814.1">
    <property type="nucleotide sequence ID" value="NZ_AONQ01000039.1"/>
</dbReference>
<dbReference type="OrthoDB" id="7346034at2"/>
<evidence type="ECO:0000313" key="4">
    <source>
        <dbReference type="Proteomes" id="UP000011744"/>
    </source>
</evidence>
<evidence type="ECO:0008006" key="5">
    <source>
        <dbReference type="Google" id="ProtNLM"/>
    </source>
</evidence>
<protein>
    <recommendedName>
        <fullName evidence="5">ADP-heptose:LPS heptosyltransferase</fullName>
    </recommendedName>
</protein>
<dbReference type="InterPro" id="IPR051199">
    <property type="entry name" value="LPS_LOS_Heptosyltrfase"/>
</dbReference>
<keyword evidence="1" id="KW-0328">Glycosyltransferase</keyword>
<comment type="caution">
    <text evidence="3">The sequence shown here is derived from an EMBL/GenBank/DDBJ whole genome shotgun (WGS) entry which is preliminary data.</text>
</comment>
<gene>
    <name evidence="3" type="ORF">H261_14500</name>
</gene>
<dbReference type="GO" id="GO:0009244">
    <property type="term" value="P:lipopolysaccharide core region biosynthetic process"/>
    <property type="evidence" value="ECO:0007669"/>
    <property type="project" value="TreeGrafter"/>
</dbReference>
<evidence type="ECO:0000256" key="2">
    <source>
        <dbReference type="ARBA" id="ARBA00022679"/>
    </source>
</evidence>
<sequence>MKLKRLISDTMRRLRPRPPRPGEAAGVLLLSSGGLGDTVLFALVLPRFLELARPGETVTVLLRADGAKMAFLFPPGVAVFKVDFGRLGKDPAYRGATFDDLYRAHYRLVVSTDFKRHPDLDEALAFACDAPETAAMRARPWAKYQNRLDANAGRWGRLVDSGAALQDKVVRWSRFASELTGRIQPPPRVALAPEQMPARVELPEPTVIVQPFSAVRQKQSPPELYARIAAALPPEWRMRIAGHPGDLDKNPDYRPLLELPNVSFEPAPFAELAGILRGARLVVSVDTACMHLAAALGVPTLCLASAGFVGEIVPYADAVGPSNLKVLVHPMDCAGCLGDCRLNPVNSMFPCVAALDSDAILSDIARMVEGGS</sequence>
<dbReference type="PATRIC" id="fig|1244869.3.peg.2920"/>
<dbReference type="SUPFAM" id="SSF53756">
    <property type="entry name" value="UDP-Glycosyltransferase/glycogen phosphorylase"/>
    <property type="match status" value="1"/>
</dbReference>
<dbReference type="EMBL" id="AONQ01000039">
    <property type="protein sequence ID" value="EME69257.1"/>
    <property type="molecule type" value="Genomic_DNA"/>
</dbReference>
<dbReference type="Pfam" id="PF01075">
    <property type="entry name" value="Glyco_transf_9"/>
    <property type="match status" value="1"/>
</dbReference>
<dbReference type="GO" id="GO:0005829">
    <property type="term" value="C:cytosol"/>
    <property type="evidence" value="ECO:0007669"/>
    <property type="project" value="TreeGrafter"/>
</dbReference>
<organism evidence="3 4">
    <name type="scientific">Paramagnetospirillum caucaseum</name>
    <dbReference type="NCBI Taxonomy" id="1244869"/>
    <lineage>
        <taxon>Bacteria</taxon>
        <taxon>Pseudomonadati</taxon>
        <taxon>Pseudomonadota</taxon>
        <taxon>Alphaproteobacteria</taxon>
        <taxon>Rhodospirillales</taxon>
        <taxon>Magnetospirillaceae</taxon>
        <taxon>Paramagnetospirillum</taxon>
    </lineage>
</organism>
<keyword evidence="2" id="KW-0808">Transferase</keyword>
<name>M2ZPN2_9PROT</name>
<reference evidence="3 4" key="1">
    <citation type="journal article" date="2014" name="Genome Announc.">
        <title>Draft Genome Sequence of Magnetospirillum sp. Strain SO-1, a Freshwater Magnetotactic Bacterium Isolated from the Ol'khovka River, Russia.</title>
        <authorList>
            <person name="Grouzdev D.S."/>
            <person name="Dziuba M.V."/>
            <person name="Sukhacheva M.S."/>
            <person name="Mardanov A.V."/>
            <person name="Beletskiy A.V."/>
            <person name="Kuznetsov B.B."/>
            <person name="Skryabin K.G."/>
        </authorList>
    </citation>
    <scope>NUCLEOTIDE SEQUENCE [LARGE SCALE GENOMIC DNA]</scope>
    <source>
        <strain evidence="3 4">SO-1</strain>
    </source>
</reference>
<dbReference type="Gene3D" id="3.40.50.2000">
    <property type="entry name" value="Glycogen Phosphorylase B"/>
    <property type="match status" value="1"/>
</dbReference>
<dbReference type="GO" id="GO:0008713">
    <property type="term" value="F:ADP-heptose-lipopolysaccharide heptosyltransferase activity"/>
    <property type="evidence" value="ECO:0007669"/>
    <property type="project" value="TreeGrafter"/>
</dbReference>
<accession>M2ZPN2</accession>
<keyword evidence="4" id="KW-1185">Reference proteome</keyword>
<proteinExistence type="predicted"/>
<dbReference type="eggNOG" id="COG0859">
    <property type="taxonomic scope" value="Bacteria"/>
</dbReference>
<dbReference type="STRING" id="1244869.H261_14500"/>
<evidence type="ECO:0000256" key="1">
    <source>
        <dbReference type="ARBA" id="ARBA00022676"/>
    </source>
</evidence>
<dbReference type="AlphaFoldDB" id="M2ZPN2"/>
<evidence type="ECO:0000313" key="3">
    <source>
        <dbReference type="EMBL" id="EME69257.1"/>
    </source>
</evidence>
<dbReference type="InterPro" id="IPR002201">
    <property type="entry name" value="Glyco_trans_9"/>
</dbReference>
<dbReference type="PANTHER" id="PTHR30160">
    <property type="entry name" value="TETRAACYLDISACCHARIDE 4'-KINASE-RELATED"/>
    <property type="match status" value="1"/>
</dbReference>